<dbReference type="Proteomes" id="UP000280434">
    <property type="component" value="Unassembled WGS sequence"/>
</dbReference>
<feature type="signal peptide" evidence="2">
    <location>
        <begin position="1"/>
        <end position="23"/>
    </location>
</feature>
<dbReference type="SUPFAM" id="SSF51055">
    <property type="entry name" value="Carbohydrate binding domain"/>
    <property type="match status" value="2"/>
</dbReference>
<dbReference type="InterPro" id="IPR036573">
    <property type="entry name" value="CBM_sf_5/12"/>
</dbReference>
<evidence type="ECO:0000313" key="4">
    <source>
        <dbReference type="EMBL" id="RKP48147.1"/>
    </source>
</evidence>
<dbReference type="PANTHER" id="PTHR42976">
    <property type="entry name" value="BIFUNCTIONAL CHITINASE/LYSOZYME-RELATED"/>
    <property type="match status" value="1"/>
</dbReference>
<organism evidence="4 5">
    <name type="scientific">Trinickia fusca</name>
    <dbReference type="NCBI Taxonomy" id="2419777"/>
    <lineage>
        <taxon>Bacteria</taxon>
        <taxon>Pseudomonadati</taxon>
        <taxon>Pseudomonadota</taxon>
        <taxon>Betaproteobacteria</taxon>
        <taxon>Burkholderiales</taxon>
        <taxon>Burkholderiaceae</taxon>
        <taxon>Trinickia</taxon>
    </lineage>
</organism>
<dbReference type="RefSeq" id="WP_121277998.1">
    <property type="nucleotide sequence ID" value="NZ_RBZV01000004.1"/>
</dbReference>
<dbReference type="SMART" id="SM00495">
    <property type="entry name" value="ChtBD3"/>
    <property type="match status" value="2"/>
</dbReference>
<evidence type="ECO:0000256" key="2">
    <source>
        <dbReference type="SAM" id="SignalP"/>
    </source>
</evidence>
<comment type="caution">
    <text evidence="4">The sequence shown here is derived from an EMBL/GenBank/DDBJ whole genome shotgun (WGS) entry which is preliminary data.</text>
</comment>
<gene>
    <name evidence="4" type="ORF">D7S89_12425</name>
</gene>
<accession>A0A494XBE3</accession>
<dbReference type="SUPFAM" id="SSF51445">
    <property type="entry name" value="(Trans)glycosidases"/>
    <property type="match status" value="1"/>
</dbReference>
<dbReference type="CDD" id="cd12215">
    <property type="entry name" value="ChiC_BD"/>
    <property type="match status" value="2"/>
</dbReference>
<dbReference type="AlphaFoldDB" id="A0A494XBE3"/>
<dbReference type="Gene3D" id="3.20.20.80">
    <property type="entry name" value="Glycosidases"/>
    <property type="match status" value="1"/>
</dbReference>
<dbReference type="Pfam" id="PF02839">
    <property type="entry name" value="CBM_5_12"/>
    <property type="match status" value="2"/>
</dbReference>
<sequence>MTRTPIKALVASLLSVGALTSHASSIYAPFVDMGAYPTPLIDQIGVQQGIQQFELGFVVADATNGCVPSWGGLSALDIVAGNTQDQMVAISTGITQYRAKGGEVSVSFGGENGTPLMTACKDVPSLQRAYQTVIDTYGLTHIDFDIEGNAQEDQAGLTRNFQAVSNLQKAMAAKNKLLHVTLTLPTLQSGLTQDGINIVETAIRNQVDFDAVNVMAMNYGPAVSDMGKAAIQAAQSLYSQLDTAYKSWGAPMSSEQLWQMVGVTPMIGTNYSAGETFTTLDTQNLAAAARTNGYGMLSDWSLNRDQSCPGGSTAVSTSCSGVQQVPYEFAGMFLKQFGDHWGTGVKKDPNYGGGGGDGSWSPSQVYTNPMTVKYQGATYEAQWWTKGDVPGQSPVWKQLDGPTPTWSPTAAYSGKDYVMYQGAEYQAKWWTQGEVPSAGGVWVKQ</sequence>
<proteinExistence type="predicted"/>
<dbReference type="PANTHER" id="PTHR42976:SF1">
    <property type="entry name" value="GH18 DOMAIN-CONTAINING PROTEIN-RELATED"/>
    <property type="match status" value="1"/>
</dbReference>
<evidence type="ECO:0000256" key="1">
    <source>
        <dbReference type="ARBA" id="ARBA00022801"/>
    </source>
</evidence>
<reference evidence="4 5" key="1">
    <citation type="submission" date="2018-10" db="EMBL/GenBank/DDBJ databases">
        <title>Paraburkholderia sp. 7MK8-2, isolated from soil.</title>
        <authorList>
            <person name="Gao Z.-H."/>
            <person name="Qiu L.-H."/>
        </authorList>
    </citation>
    <scope>NUCLEOTIDE SEQUENCE [LARGE SCALE GENOMIC DNA]</scope>
    <source>
        <strain evidence="4 5">7MK8-2</strain>
    </source>
</reference>
<keyword evidence="2" id="KW-0732">Signal</keyword>
<name>A0A494XBE3_9BURK</name>
<protein>
    <submittedName>
        <fullName evidence="4">Chitinase</fullName>
    </submittedName>
</protein>
<dbReference type="GO" id="GO:0005975">
    <property type="term" value="P:carbohydrate metabolic process"/>
    <property type="evidence" value="ECO:0007669"/>
    <property type="project" value="InterPro"/>
</dbReference>
<dbReference type="InterPro" id="IPR017853">
    <property type="entry name" value="GH"/>
</dbReference>
<dbReference type="Gene3D" id="2.10.10.20">
    <property type="entry name" value="Carbohydrate-binding module superfamily 5/12"/>
    <property type="match status" value="2"/>
</dbReference>
<dbReference type="GO" id="GO:0004553">
    <property type="term" value="F:hydrolase activity, hydrolyzing O-glycosyl compounds"/>
    <property type="evidence" value="ECO:0007669"/>
    <property type="project" value="InterPro"/>
</dbReference>
<keyword evidence="1" id="KW-0378">Hydrolase</keyword>
<keyword evidence="5" id="KW-1185">Reference proteome</keyword>
<dbReference type="OrthoDB" id="6018988at2"/>
<dbReference type="GO" id="GO:0005576">
    <property type="term" value="C:extracellular region"/>
    <property type="evidence" value="ECO:0007669"/>
    <property type="project" value="InterPro"/>
</dbReference>
<dbReference type="EMBL" id="RBZV01000004">
    <property type="protein sequence ID" value="RKP48147.1"/>
    <property type="molecule type" value="Genomic_DNA"/>
</dbReference>
<evidence type="ECO:0000313" key="5">
    <source>
        <dbReference type="Proteomes" id="UP000280434"/>
    </source>
</evidence>
<dbReference type="InterPro" id="IPR003610">
    <property type="entry name" value="CBM5/12"/>
</dbReference>
<feature type="chain" id="PRO_5019718607" evidence="2">
    <location>
        <begin position="24"/>
        <end position="445"/>
    </location>
</feature>
<feature type="domain" description="Chitin-binding type-3" evidence="3">
    <location>
        <begin position="357"/>
        <end position="399"/>
    </location>
</feature>
<evidence type="ECO:0000259" key="3">
    <source>
        <dbReference type="SMART" id="SM00495"/>
    </source>
</evidence>
<feature type="domain" description="Chitin-binding type-3" evidence="3">
    <location>
        <begin position="403"/>
        <end position="445"/>
    </location>
</feature>
<dbReference type="GO" id="GO:0030246">
    <property type="term" value="F:carbohydrate binding"/>
    <property type="evidence" value="ECO:0007669"/>
    <property type="project" value="InterPro"/>
</dbReference>
<dbReference type="InterPro" id="IPR052750">
    <property type="entry name" value="GH18_Chitinase"/>
</dbReference>
<dbReference type="CDD" id="cd06543">
    <property type="entry name" value="GH18_PF-ChiA-like"/>
    <property type="match status" value="1"/>
</dbReference>